<keyword evidence="2" id="KW-1185">Reference proteome</keyword>
<reference evidence="1" key="1">
    <citation type="submission" date="2022-08" db="EMBL/GenBank/DDBJ databases">
        <title>Alicyclobacillus dauci DSM2870, complete genome.</title>
        <authorList>
            <person name="Wang Q."/>
            <person name="Cai R."/>
            <person name="Wang Z."/>
        </authorList>
    </citation>
    <scope>NUCLEOTIDE SEQUENCE</scope>
    <source>
        <strain evidence="1">DSM 28700</strain>
    </source>
</reference>
<protein>
    <submittedName>
        <fullName evidence="1">Cytochrome P450</fullName>
    </submittedName>
</protein>
<dbReference type="Proteomes" id="UP001164803">
    <property type="component" value="Chromosome"/>
</dbReference>
<evidence type="ECO:0000313" key="2">
    <source>
        <dbReference type="Proteomes" id="UP001164803"/>
    </source>
</evidence>
<evidence type="ECO:0000313" key="1">
    <source>
        <dbReference type="EMBL" id="WAH37897.1"/>
    </source>
</evidence>
<proteinExistence type="predicted"/>
<accession>A0ABY6Z5J4</accession>
<name>A0ABY6Z5J4_9BACL</name>
<organism evidence="1 2">
    <name type="scientific">Alicyclobacillus dauci</name>
    <dbReference type="NCBI Taxonomy" id="1475485"/>
    <lineage>
        <taxon>Bacteria</taxon>
        <taxon>Bacillati</taxon>
        <taxon>Bacillota</taxon>
        <taxon>Bacilli</taxon>
        <taxon>Bacillales</taxon>
        <taxon>Alicyclobacillaceae</taxon>
        <taxon>Alicyclobacillus</taxon>
    </lineage>
</organism>
<sequence>MLQHILSLTDEFGNPVAHKEIRDNIVTVGHETIC</sequence>
<dbReference type="EMBL" id="CP104064">
    <property type="protein sequence ID" value="WAH37897.1"/>
    <property type="molecule type" value="Genomic_DNA"/>
</dbReference>
<gene>
    <name evidence="1" type="ORF">NZD86_05195</name>
</gene>